<evidence type="ECO:0000256" key="1">
    <source>
        <dbReference type="ARBA" id="ARBA00008356"/>
    </source>
</evidence>
<dbReference type="RefSeq" id="XP_005718925.1">
    <property type="nucleotide sequence ID" value="XM_005718868.1"/>
</dbReference>
<dbReference type="GO" id="GO:0071163">
    <property type="term" value="P:DNA replication preinitiation complex assembly"/>
    <property type="evidence" value="ECO:0007669"/>
    <property type="project" value="InterPro"/>
</dbReference>
<dbReference type="SMART" id="SM01075">
    <property type="entry name" value="CDT1"/>
    <property type="match status" value="1"/>
</dbReference>
<evidence type="ECO:0000313" key="6">
    <source>
        <dbReference type="Proteomes" id="UP000012073"/>
    </source>
</evidence>
<dbReference type="OMA" id="HAVKMET"/>
<sequence length="547" mass="60276">MGPARNHKRKTSVLPSEGMQQQNISAMLGERITKPRTFHDGIPPMLKRRKTDATGAPSEIPAAKEPPAPAKPAVLAQKRRWRLAEILEKDREARKIRTQGAPAFVFLAPHIDTKRPDVGSHRLQLPPPQQAKPRKKKGLKQVRFAADVVSSPSKKDAASPSTCIHLRESSRAIQVRAGSSVSGGEAILYSRDMLPQSHLLLLDVLIGLESAVALLKTRRTMPTVAAVREIVQRSTKRNFTPKILSQLAHLIPEAIAVVPGTSSPTKKRARLDSFLIRLDSVDADGDGGASPVTGKNTGSSVIGDSAARIRRSLLHKRLLAQVKEEHGKFLRKRSISRHEGDLWHEDFDLEVHVKELPAPPLYSVETVSPSRPKPISLLVQPDAEKKSKLLAAKIDVSADASKAEERIESHDIDDCIPAGLLQKVRARSEAQKVHAVKMETEKATNRTLLSKLPVTMDTVCSILRTERRSAVGWRQLIGKVEKLHPKKWSKEDLDRQLNAIATLGSDWCKKVELKSSRGGFAFRVHSETSYVSARAKVSATVSYSVDD</sequence>
<dbReference type="SUPFAM" id="SSF46785">
    <property type="entry name" value="Winged helix' DNA-binding domain"/>
    <property type="match status" value="1"/>
</dbReference>
<feature type="region of interest" description="Disordered" evidence="3">
    <location>
        <begin position="116"/>
        <end position="139"/>
    </location>
</feature>
<dbReference type="GO" id="GO:0000278">
    <property type="term" value="P:mitotic cell cycle"/>
    <property type="evidence" value="ECO:0007669"/>
    <property type="project" value="TreeGrafter"/>
</dbReference>
<keyword evidence="6" id="KW-1185">Reference proteome</keyword>
<dbReference type="InterPro" id="IPR014939">
    <property type="entry name" value="CDT1_Gemini-bd-like"/>
</dbReference>
<evidence type="ECO:0000313" key="5">
    <source>
        <dbReference type="EMBL" id="CDF39020.1"/>
    </source>
</evidence>
<dbReference type="STRING" id="2769.R7QNS9"/>
<feature type="compositionally biased region" description="Basic residues" evidence="3">
    <location>
        <begin position="1"/>
        <end position="11"/>
    </location>
</feature>
<evidence type="ECO:0000256" key="3">
    <source>
        <dbReference type="SAM" id="MobiDB-lite"/>
    </source>
</evidence>
<dbReference type="PANTHER" id="PTHR28637">
    <property type="entry name" value="DNA REPLICATION FACTOR CDT1"/>
    <property type="match status" value="1"/>
</dbReference>
<dbReference type="GO" id="GO:0005634">
    <property type="term" value="C:nucleus"/>
    <property type="evidence" value="ECO:0007669"/>
    <property type="project" value="TreeGrafter"/>
</dbReference>
<dbReference type="GO" id="GO:0070182">
    <property type="term" value="F:DNA polymerase binding"/>
    <property type="evidence" value="ECO:0007669"/>
    <property type="project" value="TreeGrafter"/>
</dbReference>
<feature type="region of interest" description="Disordered" evidence="3">
    <location>
        <begin position="1"/>
        <end position="75"/>
    </location>
</feature>
<dbReference type="AlphaFoldDB" id="R7QNS9"/>
<protein>
    <recommendedName>
        <fullName evidence="4">CDT1 Geminin-binding domain-containing protein</fullName>
    </recommendedName>
</protein>
<evidence type="ECO:0000259" key="4">
    <source>
        <dbReference type="SMART" id="SM01075"/>
    </source>
</evidence>
<dbReference type="Gramene" id="CDF39020">
    <property type="protein sequence ID" value="CDF39020"/>
    <property type="gene ID" value="CHC_T00006731001"/>
</dbReference>
<dbReference type="InterPro" id="IPR038090">
    <property type="entry name" value="Cdt1_C_WH_dom_sf"/>
</dbReference>
<dbReference type="GO" id="GO:0003677">
    <property type="term" value="F:DNA binding"/>
    <property type="evidence" value="ECO:0007669"/>
    <property type="project" value="InterPro"/>
</dbReference>
<feature type="domain" description="CDT1 Geminin-binding" evidence="4">
    <location>
        <begin position="194"/>
        <end position="363"/>
    </location>
</feature>
<dbReference type="InterPro" id="IPR036390">
    <property type="entry name" value="WH_DNA-bd_sf"/>
</dbReference>
<dbReference type="Gene3D" id="1.10.10.1420">
    <property type="entry name" value="DNA replication factor Cdt1, C-terminal WH domain"/>
    <property type="match status" value="1"/>
</dbReference>
<reference evidence="6" key="1">
    <citation type="journal article" date="2013" name="Proc. Natl. Acad. Sci. U.S.A.">
        <title>Genome structure and metabolic features in the red seaweed Chondrus crispus shed light on evolution of the Archaeplastida.</title>
        <authorList>
            <person name="Collen J."/>
            <person name="Porcel B."/>
            <person name="Carre W."/>
            <person name="Ball S.G."/>
            <person name="Chaparro C."/>
            <person name="Tonon T."/>
            <person name="Barbeyron T."/>
            <person name="Michel G."/>
            <person name="Noel B."/>
            <person name="Valentin K."/>
            <person name="Elias M."/>
            <person name="Artiguenave F."/>
            <person name="Arun A."/>
            <person name="Aury J.M."/>
            <person name="Barbosa-Neto J.F."/>
            <person name="Bothwell J.H."/>
            <person name="Bouget F.Y."/>
            <person name="Brillet L."/>
            <person name="Cabello-Hurtado F."/>
            <person name="Capella-Gutierrez S."/>
            <person name="Charrier B."/>
            <person name="Cladiere L."/>
            <person name="Cock J.M."/>
            <person name="Coelho S.M."/>
            <person name="Colleoni C."/>
            <person name="Czjzek M."/>
            <person name="Da Silva C."/>
            <person name="Delage L."/>
            <person name="Denoeud F."/>
            <person name="Deschamps P."/>
            <person name="Dittami S.M."/>
            <person name="Gabaldon T."/>
            <person name="Gachon C.M."/>
            <person name="Groisillier A."/>
            <person name="Herve C."/>
            <person name="Jabbari K."/>
            <person name="Katinka M."/>
            <person name="Kloareg B."/>
            <person name="Kowalczyk N."/>
            <person name="Labadie K."/>
            <person name="Leblanc C."/>
            <person name="Lopez P.J."/>
            <person name="McLachlan D.H."/>
            <person name="Meslet-Cladiere L."/>
            <person name="Moustafa A."/>
            <person name="Nehr Z."/>
            <person name="Nyvall Collen P."/>
            <person name="Panaud O."/>
            <person name="Partensky F."/>
            <person name="Poulain J."/>
            <person name="Rensing S.A."/>
            <person name="Rousvoal S."/>
            <person name="Samson G."/>
            <person name="Symeonidi A."/>
            <person name="Weissenbach J."/>
            <person name="Zambounis A."/>
            <person name="Wincker P."/>
            <person name="Boyen C."/>
        </authorList>
    </citation>
    <scope>NUCLEOTIDE SEQUENCE [LARGE SCALE GENOMIC DNA]</scope>
    <source>
        <strain evidence="6">cv. Stackhouse</strain>
    </source>
</reference>
<dbReference type="InterPro" id="IPR045173">
    <property type="entry name" value="Cdt1"/>
</dbReference>
<dbReference type="PANTHER" id="PTHR28637:SF1">
    <property type="entry name" value="DNA REPLICATION FACTOR CDT1"/>
    <property type="match status" value="1"/>
</dbReference>
<dbReference type="EMBL" id="HG001983">
    <property type="protein sequence ID" value="CDF39020.1"/>
    <property type="molecule type" value="Genomic_DNA"/>
</dbReference>
<dbReference type="Proteomes" id="UP000012073">
    <property type="component" value="Unassembled WGS sequence"/>
</dbReference>
<dbReference type="GO" id="GO:0030174">
    <property type="term" value="P:regulation of DNA-templated DNA replication initiation"/>
    <property type="evidence" value="ECO:0007669"/>
    <property type="project" value="InterPro"/>
</dbReference>
<comment type="similarity">
    <text evidence="1">Belongs to the Cdt1 family.</text>
</comment>
<accession>R7QNS9</accession>
<dbReference type="GeneID" id="17326635"/>
<dbReference type="OrthoDB" id="341730at2759"/>
<dbReference type="KEGG" id="ccp:CHC_T00006731001"/>
<dbReference type="Pfam" id="PF16679">
    <property type="entry name" value="CDT1_C"/>
    <property type="match status" value="1"/>
</dbReference>
<name>R7QNS9_CHOCR</name>
<proteinExistence type="inferred from homology"/>
<dbReference type="Pfam" id="PF08839">
    <property type="entry name" value="CDT1"/>
    <property type="match status" value="1"/>
</dbReference>
<dbReference type="InterPro" id="IPR032054">
    <property type="entry name" value="Cdt1_C"/>
</dbReference>
<gene>
    <name evidence="5" type="ORF">CHC_T00006731001</name>
</gene>
<organism evidence="5 6">
    <name type="scientific">Chondrus crispus</name>
    <name type="common">Carrageen Irish moss</name>
    <name type="synonym">Polymorpha crispa</name>
    <dbReference type="NCBI Taxonomy" id="2769"/>
    <lineage>
        <taxon>Eukaryota</taxon>
        <taxon>Rhodophyta</taxon>
        <taxon>Florideophyceae</taxon>
        <taxon>Rhodymeniophycidae</taxon>
        <taxon>Gigartinales</taxon>
        <taxon>Gigartinaceae</taxon>
        <taxon>Chondrus</taxon>
    </lineage>
</organism>
<keyword evidence="2" id="KW-0131">Cell cycle</keyword>
<evidence type="ECO:0000256" key="2">
    <source>
        <dbReference type="ARBA" id="ARBA00023306"/>
    </source>
</evidence>
<dbReference type="GO" id="GO:0000076">
    <property type="term" value="P:DNA replication checkpoint signaling"/>
    <property type="evidence" value="ECO:0007669"/>
    <property type="project" value="TreeGrafter"/>
</dbReference>